<dbReference type="AlphaFoldDB" id="A0AAE6G3D3"/>
<gene>
    <name evidence="2" type="ORF">BHS09_24850</name>
</gene>
<name>A0AAE6G3D3_MYXXA</name>
<evidence type="ECO:0000313" key="3">
    <source>
        <dbReference type="Proteomes" id="UP000320179"/>
    </source>
</evidence>
<evidence type="ECO:0000256" key="1">
    <source>
        <dbReference type="SAM" id="SignalP"/>
    </source>
</evidence>
<dbReference type="PROSITE" id="PS51257">
    <property type="entry name" value="PROKAR_LIPOPROTEIN"/>
    <property type="match status" value="1"/>
</dbReference>
<feature type="chain" id="PRO_5042283674" description="Lipoprotein" evidence="1">
    <location>
        <begin position="18"/>
        <end position="374"/>
    </location>
</feature>
<sequence>MRSTFHIAVATLLACCAAGCGNLENAPFRVGTVHGQLTESDPSVAMVSLVDQPGVSSHVDADGRFTLEDIPTGMAELFIVATAEKAARVQVQVLGGQSVQVQPVAPTPAGFLDLRVKTTNGFRLSAAEVSVKGTPFQRLLLDAKGRLRVGPLPDGCYTVTVTALGFPATQVEDCAGPGEKKELKVDLEADESLLEQGCQEIGCEEGLVCAPNKKCLECFGNSQCGAGLTCKGNRCEGPGPLCAPCTGDWQCAAGTHCEVLPEGSAACVARCGDDDDAPPTAQALSVDDYSARCAPGFTCQSGRCLPDAANFAGCHALRRMDAPCTDDANCHELGLPGGRCVSGACTVPCATDRDCPDTRWCVTSSAGRVCQVGT</sequence>
<evidence type="ECO:0000313" key="2">
    <source>
        <dbReference type="EMBL" id="QDE69945.1"/>
    </source>
</evidence>
<keyword evidence="1" id="KW-0732">Signal</keyword>
<reference evidence="2 3" key="1">
    <citation type="journal article" date="2019" name="Science">
        <title>Social genes are selection hotspots in kin groups of a soil microbe.</title>
        <authorList>
            <person name="Wielgoss S."/>
            <person name="Wolfensberger R."/>
            <person name="Sun L."/>
            <person name="Fiegna F."/>
            <person name="Velicer G.J."/>
        </authorList>
    </citation>
    <scope>NUCLEOTIDE SEQUENCE [LARGE SCALE GENOMIC DNA]</scope>
    <source>
        <strain evidence="2 3">MC3.5.9c15</strain>
    </source>
</reference>
<evidence type="ECO:0008006" key="4">
    <source>
        <dbReference type="Google" id="ProtNLM"/>
    </source>
</evidence>
<dbReference type="Proteomes" id="UP000320179">
    <property type="component" value="Chromosome"/>
</dbReference>
<dbReference type="RefSeq" id="WP_140794021.1">
    <property type="nucleotide sequence ID" value="NZ_CP017170.1"/>
</dbReference>
<proteinExistence type="predicted"/>
<accession>A0AAE6G3D3</accession>
<protein>
    <recommendedName>
        <fullName evidence="4">Lipoprotein</fullName>
    </recommendedName>
</protein>
<dbReference type="EMBL" id="CP017174">
    <property type="protein sequence ID" value="QDE69945.1"/>
    <property type="molecule type" value="Genomic_DNA"/>
</dbReference>
<feature type="signal peptide" evidence="1">
    <location>
        <begin position="1"/>
        <end position="17"/>
    </location>
</feature>
<organism evidence="2 3">
    <name type="scientific">Myxococcus xanthus</name>
    <dbReference type="NCBI Taxonomy" id="34"/>
    <lineage>
        <taxon>Bacteria</taxon>
        <taxon>Pseudomonadati</taxon>
        <taxon>Myxococcota</taxon>
        <taxon>Myxococcia</taxon>
        <taxon>Myxococcales</taxon>
        <taxon>Cystobacterineae</taxon>
        <taxon>Myxococcaceae</taxon>
        <taxon>Myxococcus</taxon>
    </lineage>
</organism>